<dbReference type="AlphaFoldDB" id="A0A937W637"/>
<evidence type="ECO:0000313" key="1">
    <source>
        <dbReference type="EMBL" id="MBM3226119.1"/>
    </source>
</evidence>
<dbReference type="EMBL" id="VGLS01000793">
    <property type="protein sequence ID" value="MBM3226119.1"/>
    <property type="molecule type" value="Genomic_DNA"/>
</dbReference>
<proteinExistence type="predicted"/>
<name>A0A937W637_UNCTE</name>
<dbReference type="Proteomes" id="UP000712673">
    <property type="component" value="Unassembled WGS sequence"/>
</dbReference>
<sequence length="102" mass="11356">MEGEIFLVAKIHPEMQFGKRQIAFVVVLRRTAGVATRGPVAHIALKIQIMCSLVANVGSGDQMHEQLVGAFDDIAGADNWLRRLLGNCYRRLDEYETKKTNG</sequence>
<evidence type="ECO:0000313" key="2">
    <source>
        <dbReference type="Proteomes" id="UP000712673"/>
    </source>
</evidence>
<organism evidence="1 2">
    <name type="scientific">Tectimicrobiota bacterium</name>
    <dbReference type="NCBI Taxonomy" id="2528274"/>
    <lineage>
        <taxon>Bacteria</taxon>
        <taxon>Pseudomonadati</taxon>
        <taxon>Nitrospinota/Tectimicrobiota group</taxon>
        <taxon>Candidatus Tectimicrobiota</taxon>
    </lineage>
</organism>
<gene>
    <name evidence="1" type="ORF">FJZ47_20315</name>
</gene>
<accession>A0A937W637</accession>
<reference evidence="1" key="1">
    <citation type="submission" date="2019-03" db="EMBL/GenBank/DDBJ databases">
        <title>Lake Tanganyika Metagenome-Assembled Genomes (MAGs).</title>
        <authorList>
            <person name="Tran P."/>
        </authorList>
    </citation>
    <scope>NUCLEOTIDE SEQUENCE</scope>
    <source>
        <strain evidence="1">K_DeepCast_65m_m2_066</strain>
    </source>
</reference>
<comment type="caution">
    <text evidence="1">The sequence shown here is derived from an EMBL/GenBank/DDBJ whole genome shotgun (WGS) entry which is preliminary data.</text>
</comment>
<protein>
    <submittedName>
        <fullName evidence="1">Uncharacterized protein</fullName>
    </submittedName>
</protein>